<proteinExistence type="predicted"/>
<reference evidence="1 2" key="1">
    <citation type="journal article" date="2021" name="Elife">
        <title>Chloroplast acquisition without the gene transfer in kleptoplastic sea slugs, Plakobranchus ocellatus.</title>
        <authorList>
            <person name="Maeda T."/>
            <person name="Takahashi S."/>
            <person name="Yoshida T."/>
            <person name="Shimamura S."/>
            <person name="Takaki Y."/>
            <person name="Nagai Y."/>
            <person name="Toyoda A."/>
            <person name="Suzuki Y."/>
            <person name="Arimoto A."/>
            <person name="Ishii H."/>
            <person name="Satoh N."/>
            <person name="Nishiyama T."/>
            <person name="Hasebe M."/>
            <person name="Maruyama T."/>
            <person name="Minagawa J."/>
            <person name="Obokata J."/>
            <person name="Shigenobu S."/>
        </authorList>
    </citation>
    <scope>NUCLEOTIDE SEQUENCE [LARGE SCALE GENOMIC DNA]</scope>
</reference>
<dbReference type="AlphaFoldDB" id="A0AAV3ZU99"/>
<name>A0AAV3ZU99_9GAST</name>
<sequence>MIASACMGQTLSQLPGSNSFHVCPDFPFSWLESDYNGRIMSSKYLPSRVNLLGFFLPGNLDGKMTPELQRKIKKIPRSSPGERVLENNRSLIARPDQRNLKLSVLRQARAWRRGWNSYEKGPCRSQGGGASDCVTNIAIWSISLAASVKSVGWARSSEAWEKRVLDVVT</sequence>
<dbReference type="EMBL" id="BLXT01002832">
    <property type="protein sequence ID" value="GFN98121.1"/>
    <property type="molecule type" value="Genomic_DNA"/>
</dbReference>
<accession>A0AAV3ZU99</accession>
<keyword evidence="2" id="KW-1185">Reference proteome</keyword>
<dbReference type="Proteomes" id="UP000735302">
    <property type="component" value="Unassembled WGS sequence"/>
</dbReference>
<evidence type="ECO:0000313" key="1">
    <source>
        <dbReference type="EMBL" id="GFN98121.1"/>
    </source>
</evidence>
<gene>
    <name evidence="1" type="ORF">PoB_002462700</name>
</gene>
<organism evidence="1 2">
    <name type="scientific">Plakobranchus ocellatus</name>
    <dbReference type="NCBI Taxonomy" id="259542"/>
    <lineage>
        <taxon>Eukaryota</taxon>
        <taxon>Metazoa</taxon>
        <taxon>Spiralia</taxon>
        <taxon>Lophotrochozoa</taxon>
        <taxon>Mollusca</taxon>
        <taxon>Gastropoda</taxon>
        <taxon>Heterobranchia</taxon>
        <taxon>Euthyneura</taxon>
        <taxon>Panpulmonata</taxon>
        <taxon>Sacoglossa</taxon>
        <taxon>Placobranchoidea</taxon>
        <taxon>Plakobranchidae</taxon>
        <taxon>Plakobranchus</taxon>
    </lineage>
</organism>
<evidence type="ECO:0000313" key="2">
    <source>
        <dbReference type="Proteomes" id="UP000735302"/>
    </source>
</evidence>
<comment type="caution">
    <text evidence="1">The sequence shown here is derived from an EMBL/GenBank/DDBJ whole genome shotgun (WGS) entry which is preliminary data.</text>
</comment>
<protein>
    <submittedName>
        <fullName evidence="1">Uncharacterized protein</fullName>
    </submittedName>
</protein>